<evidence type="ECO:0000256" key="3">
    <source>
        <dbReference type="ARBA" id="ARBA00011775"/>
    </source>
</evidence>
<sequence>MRLTFLIQYLRNFCSVKLLFFHKLKRLEEIRRENRKDMRGVSIKQLEAIVLLDTDGKRIAVKYYNDKVKWKEEDKESGGNASGNVSSNIGRGCDETYNGLRGIKDQKLFEADITEKSKKLCCGSSEVEVLLLNKYIVLCLSINDVNMYIVGDENDNEIILYELMQTIQDSLNNITNNQIGKKQLIDKLDLVYLLLDEIADCGIIMETNSNVIISRLYMQEGELHEHTPLNQAISSAKDNIIRSLLSGT</sequence>
<dbReference type="GO" id="GO:0006891">
    <property type="term" value="P:intra-Golgi vesicle-mediated transport"/>
    <property type="evidence" value="ECO:0007669"/>
    <property type="project" value="TreeGrafter"/>
</dbReference>
<evidence type="ECO:0000256" key="4">
    <source>
        <dbReference type="ARBA" id="ARBA00022448"/>
    </source>
</evidence>
<keyword evidence="10 12" id="KW-0968">Cytoplasmic vesicle</keyword>
<comment type="subcellular location">
    <subcellularLocation>
        <location evidence="12">Cytoplasm</location>
    </subcellularLocation>
    <subcellularLocation>
        <location evidence="1 12">Golgi apparatus membrane</location>
        <topology evidence="1 12">Peripheral membrane protein</topology>
        <orientation evidence="1 12">Cytoplasmic side</orientation>
    </subcellularLocation>
    <subcellularLocation>
        <location evidence="12">Cytoplasmic vesicle</location>
        <location evidence="12">COPI-coated vesicle membrane</location>
        <topology evidence="12">Peripheral membrane protein</topology>
        <orientation evidence="12">Cytoplasmic side</orientation>
    </subcellularLocation>
</comment>
<evidence type="ECO:0000256" key="2">
    <source>
        <dbReference type="ARBA" id="ARBA00006972"/>
    </source>
</evidence>
<evidence type="ECO:0000256" key="11">
    <source>
        <dbReference type="ARBA" id="ARBA00045555"/>
    </source>
</evidence>
<evidence type="ECO:0000256" key="8">
    <source>
        <dbReference type="ARBA" id="ARBA00023034"/>
    </source>
</evidence>
<comment type="function">
    <text evidence="11">The coatomer is a cytosolic protein complex that binds to dilysine motifs and reversibly associates with Golgi non-clathrin-coated vesicles, which further mediate biosynthetic protein transport from the ER, via the Golgi up to the trans Golgi network. Coatomer complex is required for budding from Golgi membranes, and is essential for the retrograde Golgi-to-ER transport of dilysine-tagged proteins. The zeta subunit may be involved in regulating the coat assembly and, hence, the rate of biosynthetic protein transport due to its association-dissociation properties with the coatomer complex.</text>
</comment>
<evidence type="ECO:0000313" key="15">
    <source>
        <dbReference type="Proteomes" id="UP000078546"/>
    </source>
</evidence>
<evidence type="ECO:0000259" key="13">
    <source>
        <dbReference type="Pfam" id="PF01217"/>
    </source>
</evidence>
<accession>A0A1A8VV19</accession>
<evidence type="ECO:0000256" key="1">
    <source>
        <dbReference type="ARBA" id="ARBA00004255"/>
    </source>
</evidence>
<keyword evidence="8 12" id="KW-0333">Golgi apparatus</keyword>
<feature type="domain" description="AP complex mu/sigma subunit" evidence="13">
    <location>
        <begin position="127"/>
        <end position="219"/>
    </location>
</feature>
<dbReference type="GO" id="GO:0006890">
    <property type="term" value="P:retrograde vesicle-mediated transport, Golgi to endoplasmic reticulum"/>
    <property type="evidence" value="ECO:0007669"/>
    <property type="project" value="UniProtKB-UniRule"/>
</dbReference>
<dbReference type="AlphaFoldDB" id="A0A1A8VV19"/>
<evidence type="ECO:0000256" key="7">
    <source>
        <dbReference type="ARBA" id="ARBA00022927"/>
    </source>
</evidence>
<dbReference type="Pfam" id="PF01217">
    <property type="entry name" value="Clat_adaptor_s"/>
    <property type="match status" value="1"/>
</dbReference>
<dbReference type="GO" id="GO:0000139">
    <property type="term" value="C:Golgi membrane"/>
    <property type="evidence" value="ECO:0007669"/>
    <property type="project" value="UniProtKB-SubCell"/>
</dbReference>
<evidence type="ECO:0000256" key="6">
    <source>
        <dbReference type="ARBA" id="ARBA00022892"/>
    </source>
</evidence>
<organism evidence="14 15">
    <name type="scientific">Plasmodium ovale curtisi</name>
    <dbReference type="NCBI Taxonomy" id="864141"/>
    <lineage>
        <taxon>Eukaryota</taxon>
        <taxon>Sar</taxon>
        <taxon>Alveolata</taxon>
        <taxon>Apicomplexa</taxon>
        <taxon>Aconoidasida</taxon>
        <taxon>Haemosporida</taxon>
        <taxon>Plasmodiidae</taxon>
        <taxon>Plasmodium</taxon>
        <taxon>Plasmodium (Plasmodium)</taxon>
    </lineage>
</organism>
<keyword evidence="6 12" id="KW-0931">ER-Golgi transport</keyword>
<dbReference type="InterPro" id="IPR022775">
    <property type="entry name" value="AP_mu_sigma_su"/>
</dbReference>
<evidence type="ECO:0000256" key="10">
    <source>
        <dbReference type="ARBA" id="ARBA00023329"/>
    </source>
</evidence>
<comment type="similarity">
    <text evidence="2 12">Belongs to the adaptor complexes small subunit family.</text>
</comment>
<dbReference type="GO" id="GO:0006886">
    <property type="term" value="P:intracellular protein transport"/>
    <property type="evidence" value="ECO:0007669"/>
    <property type="project" value="TreeGrafter"/>
</dbReference>
<name>A0A1A8VV19_PLAOA</name>
<dbReference type="PANTHER" id="PTHR11043:SF0">
    <property type="entry name" value="COATOMER SUBUNIT ZETA"/>
    <property type="match status" value="1"/>
</dbReference>
<evidence type="ECO:0000313" key="14">
    <source>
        <dbReference type="EMBL" id="SBS82674.1"/>
    </source>
</evidence>
<evidence type="ECO:0000256" key="5">
    <source>
        <dbReference type="ARBA" id="ARBA00022490"/>
    </source>
</evidence>
<dbReference type="InterPro" id="IPR039652">
    <property type="entry name" value="Coatomer_zeta"/>
</dbReference>
<dbReference type="InterPro" id="IPR011012">
    <property type="entry name" value="Longin-like_dom_sf"/>
</dbReference>
<dbReference type="GO" id="GO:0030126">
    <property type="term" value="C:COPI vesicle coat"/>
    <property type="evidence" value="ECO:0007669"/>
    <property type="project" value="UniProtKB-UniRule"/>
</dbReference>
<keyword evidence="4 12" id="KW-0813">Transport</keyword>
<comment type="subunit">
    <text evidence="3 12">Oligomeric complex that consists of at least the alpha, beta, beta', gamma, delta, epsilon and zeta subunits.</text>
</comment>
<evidence type="ECO:0000256" key="12">
    <source>
        <dbReference type="RuleBase" id="RU366053"/>
    </source>
</evidence>
<gene>
    <name evidence="14" type="ORF">POVCU1_008250</name>
</gene>
<keyword evidence="5 12" id="KW-0963">Cytoplasm</keyword>
<dbReference type="PANTHER" id="PTHR11043">
    <property type="entry name" value="ZETA-COAT PROTEIN"/>
    <property type="match status" value="1"/>
</dbReference>
<keyword evidence="7 12" id="KW-0653">Protein transport</keyword>
<proteinExistence type="inferred from homology"/>
<reference evidence="15" key="1">
    <citation type="submission" date="2016-05" db="EMBL/GenBank/DDBJ databases">
        <authorList>
            <person name="Naeem Raeece"/>
        </authorList>
    </citation>
    <scope>NUCLEOTIDE SEQUENCE [LARGE SCALE GENOMIC DNA]</scope>
</reference>
<protein>
    <recommendedName>
        <fullName evidence="12">Coatomer subunit zeta</fullName>
    </recommendedName>
</protein>
<dbReference type="SUPFAM" id="SSF64356">
    <property type="entry name" value="SNARE-like"/>
    <property type="match status" value="1"/>
</dbReference>
<dbReference type="Gene3D" id="3.30.450.60">
    <property type="match status" value="1"/>
</dbReference>
<evidence type="ECO:0000256" key="9">
    <source>
        <dbReference type="ARBA" id="ARBA00023136"/>
    </source>
</evidence>
<keyword evidence="9 12" id="KW-0472">Membrane</keyword>
<dbReference type="Proteomes" id="UP000078546">
    <property type="component" value="Unassembled WGS sequence"/>
</dbReference>
<dbReference type="EMBL" id="FLQV01000145">
    <property type="protein sequence ID" value="SBS82674.1"/>
    <property type="molecule type" value="Genomic_DNA"/>
</dbReference>